<dbReference type="SMART" id="SM00387">
    <property type="entry name" value="HATPase_c"/>
    <property type="match status" value="1"/>
</dbReference>
<sequence>MHSDPCLPTRGPHQRPEQDRLSDLLDLSELFGDFRDEGRAQLARLDEALAQAEAGTALAAEDRAELMRALHTLKGNAAMLGLRPLQELVHTVEDAFKGAASLASLPLDVLQRSGSALRRALEVAGSPTQEDGFAPLPVLRAELTDALAAPAADDGPGEPESAADPVAADAIHPDDDPQAPAVTPAPASAEAAALAEDATNAGAPAVPPPASAVVPAAPVLAPEWTGVREETIRIPFDRLDPLLSQVDDLVRAVESLRTWAAGHADALQAAGLRRGMGEHVETLEGIAGTVRRSATSLRLVAVERVFSRFPALAADLARERGKRVRVELAGEGTELDKATADALLDPLLHLVRNAVDHGVETPDERRAAGKPEAAVIRLSAAQEGDRVRIEVEDDGRGLNRAFIEQRGRELGLLATDDPSPEEVDELLFRPGFSTRREADEISGRGVGLDVVRAAVSRMRGQVWVEDGDEGGTRFVLQLPLTVAMVPVLFFHAAGQTLAIPALDVEETLRAGPPGQVGAAETVPVRDEALPLIRVERVFGWDAAPDPAYVLVLRRGTRAAALGADRLLAQDSATVRALPAALGSPRGVSGAVVDAGGRVVLLLDPEHMLQMNVDLYRGGAGGG</sequence>
<feature type="domain" description="HPt" evidence="10">
    <location>
        <begin position="23"/>
        <end position="127"/>
    </location>
</feature>
<evidence type="ECO:0000256" key="3">
    <source>
        <dbReference type="ARBA" id="ARBA00022553"/>
    </source>
</evidence>
<dbReference type="InterPro" id="IPR051315">
    <property type="entry name" value="Bact_Chemotaxis_CheA"/>
</dbReference>
<evidence type="ECO:0000256" key="5">
    <source>
        <dbReference type="ARBA" id="ARBA00022777"/>
    </source>
</evidence>
<dbReference type="SUPFAM" id="SSF47226">
    <property type="entry name" value="Histidine-containing phosphotransfer domain, HPT domain"/>
    <property type="match status" value="1"/>
</dbReference>
<dbReference type="PROSITE" id="PS50894">
    <property type="entry name" value="HPT"/>
    <property type="match status" value="1"/>
</dbReference>
<dbReference type="PANTHER" id="PTHR43395:SF8">
    <property type="entry name" value="HISTIDINE KINASE"/>
    <property type="match status" value="1"/>
</dbReference>
<dbReference type="InterPro" id="IPR036061">
    <property type="entry name" value="CheW-like_dom_sf"/>
</dbReference>
<evidence type="ECO:0000256" key="7">
    <source>
        <dbReference type="SAM" id="MobiDB-lite"/>
    </source>
</evidence>
<feature type="compositionally biased region" description="Low complexity" evidence="7">
    <location>
        <begin position="178"/>
        <end position="188"/>
    </location>
</feature>
<keyword evidence="4 11" id="KW-0808">Transferase</keyword>
<dbReference type="EC" id="2.7.13.3" evidence="2"/>
<evidence type="ECO:0000256" key="2">
    <source>
        <dbReference type="ARBA" id="ARBA00012438"/>
    </source>
</evidence>
<accession>A0A841H7N9</accession>
<dbReference type="Gene3D" id="1.20.120.160">
    <property type="entry name" value="HPT domain"/>
    <property type="match status" value="1"/>
</dbReference>
<reference evidence="11 12" key="1">
    <citation type="submission" date="2020-08" db="EMBL/GenBank/DDBJ databases">
        <title>Genomic Encyclopedia of Type Strains, Phase IV (KMG-IV): sequencing the most valuable type-strain genomes for metagenomic binning, comparative biology and taxonomic classification.</title>
        <authorList>
            <person name="Goeker M."/>
        </authorList>
    </citation>
    <scope>NUCLEOTIDE SEQUENCE [LARGE SCALE GENOMIC DNA]</scope>
    <source>
        <strain evidence="11 12">DSM 29007</strain>
    </source>
</reference>
<dbReference type="GO" id="GO:0000155">
    <property type="term" value="F:phosphorelay sensor kinase activity"/>
    <property type="evidence" value="ECO:0007669"/>
    <property type="project" value="UniProtKB-ARBA"/>
</dbReference>
<feature type="compositionally biased region" description="Low complexity" evidence="7">
    <location>
        <begin position="149"/>
        <end position="160"/>
    </location>
</feature>
<name>A0A841H7N9_9BACT</name>
<comment type="catalytic activity">
    <reaction evidence="1">
        <text>ATP + protein L-histidine = ADP + protein N-phospho-L-histidine.</text>
        <dbReference type="EC" id="2.7.13.3"/>
    </reaction>
</comment>
<dbReference type="InterPro" id="IPR036890">
    <property type="entry name" value="HATPase_C_sf"/>
</dbReference>
<keyword evidence="3 6" id="KW-0597">Phosphoprotein</keyword>
<feature type="modified residue" description="Phosphohistidine" evidence="6">
    <location>
        <position position="71"/>
    </location>
</feature>
<dbReference type="SUPFAM" id="SSF55874">
    <property type="entry name" value="ATPase domain of HSP90 chaperone/DNA topoisomerase II/histidine kinase"/>
    <property type="match status" value="1"/>
</dbReference>
<evidence type="ECO:0000259" key="10">
    <source>
        <dbReference type="PROSITE" id="PS50894"/>
    </source>
</evidence>
<evidence type="ECO:0000256" key="6">
    <source>
        <dbReference type="PROSITE-ProRule" id="PRU00110"/>
    </source>
</evidence>
<keyword evidence="5 11" id="KW-0418">Kinase</keyword>
<dbReference type="CDD" id="cd00088">
    <property type="entry name" value="HPT"/>
    <property type="match status" value="1"/>
</dbReference>
<dbReference type="PRINTS" id="PR00344">
    <property type="entry name" value="BCTRLSENSOR"/>
</dbReference>
<dbReference type="AlphaFoldDB" id="A0A841H7N9"/>
<evidence type="ECO:0000313" key="12">
    <source>
        <dbReference type="Proteomes" id="UP000582837"/>
    </source>
</evidence>
<comment type="caution">
    <text evidence="11">The sequence shown here is derived from an EMBL/GenBank/DDBJ whole genome shotgun (WGS) entry which is preliminary data.</text>
</comment>
<evidence type="ECO:0000259" key="9">
    <source>
        <dbReference type="PROSITE" id="PS50851"/>
    </source>
</evidence>
<evidence type="ECO:0000256" key="1">
    <source>
        <dbReference type="ARBA" id="ARBA00000085"/>
    </source>
</evidence>
<protein>
    <recommendedName>
        <fullName evidence="2">histidine kinase</fullName>
        <ecNumber evidence="2">2.7.13.3</ecNumber>
    </recommendedName>
</protein>
<dbReference type="Pfam" id="PF02518">
    <property type="entry name" value="HATPase_c"/>
    <property type="match status" value="1"/>
</dbReference>
<proteinExistence type="predicted"/>
<dbReference type="PROSITE" id="PS50109">
    <property type="entry name" value="HIS_KIN"/>
    <property type="match status" value="1"/>
</dbReference>
<dbReference type="InterPro" id="IPR002545">
    <property type="entry name" value="CheW-lke_dom"/>
</dbReference>
<dbReference type="InterPro" id="IPR036641">
    <property type="entry name" value="HPT_dom_sf"/>
</dbReference>
<feature type="domain" description="CheW-like" evidence="9">
    <location>
        <begin position="484"/>
        <end position="613"/>
    </location>
</feature>
<feature type="region of interest" description="Disordered" evidence="7">
    <location>
        <begin position="149"/>
        <end position="188"/>
    </location>
</feature>
<dbReference type="SMART" id="SM00073">
    <property type="entry name" value="HPT"/>
    <property type="match status" value="1"/>
</dbReference>
<dbReference type="Pfam" id="PF01584">
    <property type="entry name" value="CheW"/>
    <property type="match status" value="1"/>
</dbReference>
<dbReference type="RefSeq" id="WP_170035554.1">
    <property type="nucleotide sequence ID" value="NZ_JABDTL010000001.1"/>
</dbReference>
<dbReference type="Gene3D" id="3.30.565.10">
    <property type="entry name" value="Histidine kinase-like ATPase, C-terminal domain"/>
    <property type="match status" value="1"/>
</dbReference>
<dbReference type="SUPFAM" id="SSF50341">
    <property type="entry name" value="CheW-like"/>
    <property type="match status" value="1"/>
</dbReference>
<evidence type="ECO:0000256" key="4">
    <source>
        <dbReference type="ARBA" id="ARBA00022679"/>
    </source>
</evidence>
<dbReference type="InterPro" id="IPR005467">
    <property type="entry name" value="His_kinase_dom"/>
</dbReference>
<dbReference type="InterPro" id="IPR008207">
    <property type="entry name" value="Sig_transdc_His_kin_Hpt_dom"/>
</dbReference>
<dbReference type="Pfam" id="PF01627">
    <property type="entry name" value="Hpt"/>
    <property type="match status" value="1"/>
</dbReference>
<organism evidence="11 12">
    <name type="scientific">Longimicrobium terrae</name>
    <dbReference type="NCBI Taxonomy" id="1639882"/>
    <lineage>
        <taxon>Bacteria</taxon>
        <taxon>Pseudomonadati</taxon>
        <taxon>Gemmatimonadota</taxon>
        <taxon>Longimicrobiia</taxon>
        <taxon>Longimicrobiales</taxon>
        <taxon>Longimicrobiaceae</taxon>
        <taxon>Longimicrobium</taxon>
    </lineage>
</organism>
<dbReference type="SMART" id="SM00260">
    <property type="entry name" value="CheW"/>
    <property type="match status" value="1"/>
</dbReference>
<feature type="domain" description="Histidine kinase" evidence="8">
    <location>
        <begin position="201"/>
        <end position="482"/>
    </location>
</feature>
<dbReference type="InterPro" id="IPR004358">
    <property type="entry name" value="Sig_transdc_His_kin-like_C"/>
</dbReference>
<gene>
    <name evidence="11" type="ORF">HNQ61_005380</name>
</gene>
<keyword evidence="12" id="KW-1185">Reference proteome</keyword>
<dbReference type="FunFam" id="3.30.565.10:FF:000016">
    <property type="entry name" value="Chemotaxis protein CheA, putative"/>
    <property type="match status" value="1"/>
</dbReference>
<dbReference type="Gene3D" id="2.30.30.40">
    <property type="entry name" value="SH3 Domains"/>
    <property type="match status" value="1"/>
</dbReference>
<evidence type="ECO:0000313" key="11">
    <source>
        <dbReference type="EMBL" id="MBB6073709.1"/>
    </source>
</evidence>
<dbReference type="GO" id="GO:0006935">
    <property type="term" value="P:chemotaxis"/>
    <property type="evidence" value="ECO:0007669"/>
    <property type="project" value="InterPro"/>
</dbReference>
<dbReference type="PROSITE" id="PS50851">
    <property type="entry name" value="CHEW"/>
    <property type="match status" value="1"/>
</dbReference>
<dbReference type="PANTHER" id="PTHR43395">
    <property type="entry name" value="SENSOR HISTIDINE KINASE CHEA"/>
    <property type="match status" value="1"/>
</dbReference>
<dbReference type="Proteomes" id="UP000582837">
    <property type="component" value="Unassembled WGS sequence"/>
</dbReference>
<dbReference type="EMBL" id="JACHIA010000028">
    <property type="protein sequence ID" value="MBB6073709.1"/>
    <property type="molecule type" value="Genomic_DNA"/>
</dbReference>
<evidence type="ECO:0000259" key="8">
    <source>
        <dbReference type="PROSITE" id="PS50109"/>
    </source>
</evidence>
<dbReference type="InterPro" id="IPR003594">
    <property type="entry name" value="HATPase_dom"/>
</dbReference>